<evidence type="ECO:0000256" key="1">
    <source>
        <dbReference type="SAM" id="Phobius"/>
    </source>
</evidence>
<feature type="transmembrane region" description="Helical" evidence="1">
    <location>
        <begin position="36"/>
        <end position="53"/>
    </location>
</feature>
<gene>
    <name evidence="2" type="ORF">P278_14040</name>
</gene>
<name>W2UQS8_9FLAO</name>
<feature type="transmembrane region" description="Helical" evidence="1">
    <location>
        <begin position="174"/>
        <end position="194"/>
    </location>
</feature>
<comment type="caution">
    <text evidence="2">The sequence shown here is derived from an EMBL/GenBank/DDBJ whole genome shotgun (WGS) entry which is preliminary data.</text>
</comment>
<keyword evidence="1" id="KW-0812">Transmembrane</keyword>
<keyword evidence="3" id="KW-1185">Reference proteome</keyword>
<dbReference type="STRING" id="376730.SAMN04487906_0923"/>
<reference evidence="2 3" key="2">
    <citation type="journal article" date="2016" name="Genome Announc.">
        <title>Draft Genome Sequence of Zhouia amylolytica AD3, Isolated from Tidal Flat Sediment.</title>
        <authorList>
            <person name="Jia B."/>
            <person name="Jin H.M."/>
            <person name="Lee H.J."/>
            <person name="Jeon C.O."/>
        </authorList>
    </citation>
    <scope>NUCLEOTIDE SEQUENCE [LARGE SCALE GENOMIC DNA]</scope>
    <source>
        <strain evidence="2 3">AD3</strain>
    </source>
</reference>
<organism evidence="2 3">
    <name type="scientific">Zhouia amylolytica AD3</name>
    <dbReference type="NCBI Taxonomy" id="1286632"/>
    <lineage>
        <taxon>Bacteria</taxon>
        <taxon>Pseudomonadati</taxon>
        <taxon>Bacteroidota</taxon>
        <taxon>Flavobacteriia</taxon>
        <taxon>Flavobacteriales</taxon>
        <taxon>Flavobacteriaceae</taxon>
        <taxon>Zhouia</taxon>
    </lineage>
</organism>
<keyword evidence="1" id="KW-0472">Membrane</keyword>
<dbReference type="Proteomes" id="UP000018850">
    <property type="component" value="Unassembled WGS sequence"/>
</dbReference>
<reference evidence="3" key="1">
    <citation type="submission" date="2013-11" db="EMBL/GenBank/DDBJ databases">
        <title>Draft genome sequence from a member of Zhouia, isolated tidal flat.</title>
        <authorList>
            <person name="Jin H."/>
            <person name="Jeon C.O."/>
        </authorList>
    </citation>
    <scope>NUCLEOTIDE SEQUENCE [LARGE SCALE GENOMIC DNA]</scope>
    <source>
        <strain evidence="3">AD3</strain>
    </source>
</reference>
<dbReference type="EMBL" id="AYXY01000019">
    <property type="protein sequence ID" value="ETN95682.1"/>
    <property type="molecule type" value="Genomic_DNA"/>
</dbReference>
<feature type="transmembrane region" description="Helical" evidence="1">
    <location>
        <begin position="206"/>
        <end position="227"/>
    </location>
</feature>
<evidence type="ECO:0000313" key="2">
    <source>
        <dbReference type="EMBL" id="ETN95682.1"/>
    </source>
</evidence>
<feature type="transmembrane region" description="Helical" evidence="1">
    <location>
        <begin position="6"/>
        <end position="24"/>
    </location>
</feature>
<dbReference type="AlphaFoldDB" id="W2UQS8"/>
<feature type="transmembrane region" description="Helical" evidence="1">
    <location>
        <begin position="81"/>
        <end position="100"/>
    </location>
</feature>
<feature type="transmembrane region" description="Helical" evidence="1">
    <location>
        <begin position="112"/>
        <end position="131"/>
    </location>
</feature>
<accession>W2UQS8</accession>
<sequence>MGFYFYFHKTIFVIVLLTAIIAALEYKTIKNTPSNVFLPFIWFVFVIEVVRMIPTLNEAFPDSHFIEIIKRILPPSITESGVVVGSVYSIISFYFYLYYFKRVIPKGTYTKRWYVLFALYTVFVLISLFNYNDLLINWLQPHMYAGVFCTLVAIFAYMQNLLRTDLILNFKTAFSFWFTMGVLFFNLITIPIFIFAEQFNFSQPFYIIVLVLSCYVMYGCFMVGLIIQSEPHE</sequence>
<proteinExistence type="predicted"/>
<keyword evidence="1" id="KW-1133">Transmembrane helix</keyword>
<evidence type="ECO:0000313" key="3">
    <source>
        <dbReference type="Proteomes" id="UP000018850"/>
    </source>
</evidence>
<protein>
    <submittedName>
        <fullName evidence="2">Uncharacterized protein</fullName>
    </submittedName>
</protein>
<feature type="transmembrane region" description="Helical" evidence="1">
    <location>
        <begin position="143"/>
        <end position="162"/>
    </location>
</feature>